<accession>A0ABW6PWI4</accession>
<reference evidence="1 2" key="1">
    <citation type="submission" date="2024-10" db="EMBL/GenBank/DDBJ databases">
        <title>The Natural Products Discovery Center: Release of the First 8490 Sequenced Strains for Exploring Actinobacteria Biosynthetic Diversity.</title>
        <authorList>
            <person name="Kalkreuter E."/>
            <person name="Kautsar S.A."/>
            <person name="Yang D."/>
            <person name="Bader C.D."/>
            <person name="Teijaro C.N."/>
            <person name="Fluegel L."/>
            <person name="Davis C.M."/>
            <person name="Simpson J.R."/>
            <person name="Lauterbach L."/>
            <person name="Steele A.D."/>
            <person name="Gui C."/>
            <person name="Meng S."/>
            <person name="Li G."/>
            <person name="Viehrig K."/>
            <person name="Ye F."/>
            <person name="Su P."/>
            <person name="Kiefer A.F."/>
            <person name="Nichols A."/>
            <person name="Cepeda A.J."/>
            <person name="Yan W."/>
            <person name="Fan B."/>
            <person name="Jiang Y."/>
            <person name="Adhikari A."/>
            <person name="Zheng C.-J."/>
            <person name="Schuster L."/>
            <person name="Cowan T.M."/>
            <person name="Smanski M.J."/>
            <person name="Chevrette M.G."/>
            <person name="De Carvalho L.P.S."/>
            <person name="Shen B."/>
        </authorList>
    </citation>
    <scope>NUCLEOTIDE SEQUENCE [LARGE SCALE GENOMIC DNA]</scope>
    <source>
        <strain evidence="1 2">NPDC004045</strain>
    </source>
</reference>
<dbReference type="InterPro" id="IPR025332">
    <property type="entry name" value="DUF4238"/>
</dbReference>
<organism evidence="1 2">
    <name type="scientific">Nocardia thailandica</name>
    <dbReference type="NCBI Taxonomy" id="257275"/>
    <lineage>
        <taxon>Bacteria</taxon>
        <taxon>Bacillati</taxon>
        <taxon>Actinomycetota</taxon>
        <taxon>Actinomycetes</taxon>
        <taxon>Mycobacteriales</taxon>
        <taxon>Nocardiaceae</taxon>
        <taxon>Nocardia</taxon>
    </lineage>
</organism>
<gene>
    <name evidence="1" type="ORF">ACFYTF_28250</name>
</gene>
<dbReference type="EMBL" id="JBIAMX010000025">
    <property type="protein sequence ID" value="MFF0546734.1"/>
    <property type="molecule type" value="Genomic_DNA"/>
</dbReference>
<evidence type="ECO:0000313" key="1">
    <source>
        <dbReference type="EMBL" id="MFF0546734.1"/>
    </source>
</evidence>
<dbReference type="Pfam" id="PF14022">
    <property type="entry name" value="DUF4238"/>
    <property type="match status" value="1"/>
</dbReference>
<comment type="caution">
    <text evidence="1">The sequence shown here is derived from an EMBL/GenBank/DDBJ whole genome shotgun (WGS) entry which is preliminary data.</text>
</comment>
<evidence type="ECO:0000313" key="2">
    <source>
        <dbReference type="Proteomes" id="UP001601444"/>
    </source>
</evidence>
<sequence length="374" mass="42900">MAKLDDAWLKTVDRFGKVGSRHHVIPRLVLKRWADSNDQVWVKSKHDRQEGIRGIRDLAIKDFYTFLATDGQLDATFEEVLTVVEDRAATVLTRINSPFVADIVLSPQEYAHLAQFVAFQIVRSPRRRREYELMVDWYAKTYAAGSMPGRISEDDLRTLEFLPHQNEHLEQLGVKADALTEVLMTRPVALVSIDRPLFWAGDEMVILNTAGDPVHHQPDCAMTDEEFQRKLERARGKKRRQRGREVRRLLHIYTTQPRDIEAALEIVMPISPRTILLFGPATQDWRGAVDRDRLQGEDADRLAAWVNDNITRYSLDVIVGRRDDPLFRSFPIPDRASLLAVCGPAGAARDAVMSVPKRLRPRRLDRRTDLDPIE</sequence>
<protein>
    <submittedName>
        <fullName evidence="1">DUF4238 domain-containing protein</fullName>
    </submittedName>
</protein>
<proteinExistence type="predicted"/>
<dbReference type="Proteomes" id="UP001601444">
    <property type="component" value="Unassembled WGS sequence"/>
</dbReference>
<dbReference type="RefSeq" id="WP_280303828.1">
    <property type="nucleotide sequence ID" value="NZ_JBIAMX010000025.1"/>
</dbReference>
<keyword evidence="2" id="KW-1185">Reference proteome</keyword>
<name>A0ABW6PWI4_9NOCA</name>